<protein>
    <submittedName>
        <fullName evidence="1">Uncharacterized protein</fullName>
    </submittedName>
</protein>
<reference evidence="1 2" key="1">
    <citation type="submission" date="2019-06" db="EMBL/GenBank/DDBJ databases">
        <title>A chromosomal-level reference genome of Carpinus fangiana (Coryloideae, Betulaceae).</title>
        <authorList>
            <person name="Yang X."/>
            <person name="Wang Z."/>
            <person name="Zhang L."/>
            <person name="Hao G."/>
            <person name="Liu J."/>
            <person name="Yang Y."/>
        </authorList>
    </citation>
    <scope>NUCLEOTIDE SEQUENCE [LARGE SCALE GENOMIC DNA]</scope>
    <source>
        <strain evidence="1">Cfa_2016G</strain>
        <tissue evidence="1">Leaf</tissue>
    </source>
</reference>
<name>A0A5N6QL01_9ROSI</name>
<proteinExistence type="predicted"/>
<gene>
    <name evidence="1" type="ORF">FH972_003308</name>
</gene>
<evidence type="ECO:0000313" key="2">
    <source>
        <dbReference type="Proteomes" id="UP000327013"/>
    </source>
</evidence>
<dbReference type="Proteomes" id="UP000327013">
    <property type="component" value="Chromosome 1"/>
</dbReference>
<keyword evidence="2" id="KW-1185">Reference proteome</keyword>
<evidence type="ECO:0000313" key="1">
    <source>
        <dbReference type="EMBL" id="KAE7998800.1"/>
    </source>
</evidence>
<accession>A0A5N6QL01</accession>
<organism evidence="1 2">
    <name type="scientific">Carpinus fangiana</name>
    <dbReference type="NCBI Taxonomy" id="176857"/>
    <lineage>
        <taxon>Eukaryota</taxon>
        <taxon>Viridiplantae</taxon>
        <taxon>Streptophyta</taxon>
        <taxon>Embryophyta</taxon>
        <taxon>Tracheophyta</taxon>
        <taxon>Spermatophyta</taxon>
        <taxon>Magnoliopsida</taxon>
        <taxon>eudicotyledons</taxon>
        <taxon>Gunneridae</taxon>
        <taxon>Pentapetalae</taxon>
        <taxon>rosids</taxon>
        <taxon>fabids</taxon>
        <taxon>Fagales</taxon>
        <taxon>Betulaceae</taxon>
        <taxon>Carpinus</taxon>
    </lineage>
</organism>
<dbReference type="AlphaFoldDB" id="A0A5N6QL01"/>
<dbReference type="EMBL" id="CM017321">
    <property type="protein sequence ID" value="KAE7998800.1"/>
    <property type="molecule type" value="Genomic_DNA"/>
</dbReference>
<sequence length="98" mass="10527">MAATQVLLSQNGAHGSGQIQYKHGIMGQDMGRIEVPLGLNNLEEDGNHLMGKKMGRSEAPLSQNNLDEATHYSLGQEAACEIANMEITPMANAEPPPR</sequence>